<dbReference type="InterPro" id="IPR011701">
    <property type="entry name" value="MFS"/>
</dbReference>
<proteinExistence type="predicted"/>
<keyword evidence="3 5" id="KW-1133">Transmembrane helix</keyword>
<evidence type="ECO:0000313" key="8">
    <source>
        <dbReference type="Proteomes" id="UP000289437"/>
    </source>
</evidence>
<feature type="transmembrane region" description="Helical" evidence="5">
    <location>
        <begin position="212"/>
        <end position="231"/>
    </location>
</feature>
<keyword evidence="4 5" id="KW-0472">Membrane</keyword>
<keyword evidence="8" id="KW-1185">Reference proteome</keyword>
<dbReference type="EMBL" id="RDSM01000001">
    <property type="protein sequence ID" value="RXH57588.1"/>
    <property type="molecule type" value="Genomic_DNA"/>
</dbReference>
<comment type="subcellular location">
    <subcellularLocation>
        <location evidence="1">Membrane</location>
        <topology evidence="1">Multi-pass membrane protein</topology>
    </subcellularLocation>
</comment>
<dbReference type="GO" id="GO:0016020">
    <property type="term" value="C:membrane"/>
    <property type="evidence" value="ECO:0007669"/>
    <property type="project" value="UniProtKB-SubCell"/>
</dbReference>
<dbReference type="Proteomes" id="UP000289437">
    <property type="component" value="Unassembled WGS sequence"/>
</dbReference>
<protein>
    <submittedName>
        <fullName evidence="7">Putative glucarate transporter</fullName>
    </submittedName>
</protein>
<evidence type="ECO:0000256" key="2">
    <source>
        <dbReference type="ARBA" id="ARBA00022692"/>
    </source>
</evidence>
<dbReference type="SUPFAM" id="SSF103473">
    <property type="entry name" value="MFS general substrate transporter"/>
    <property type="match status" value="1"/>
</dbReference>
<dbReference type="PANTHER" id="PTHR11662:SF399">
    <property type="entry name" value="FI19708P1-RELATED"/>
    <property type="match status" value="1"/>
</dbReference>
<evidence type="ECO:0000256" key="5">
    <source>
        <dbReference type="SAM" id="Phobius"/>
    </source>
</evidence>
<dbReference type="OrthoDB" id="6360at2"/>
<dbReference type="InterPro" id="IPR036259">
    <property type="entry name" value="MFS_trans_sf"/>
</dbReference>
<feature type="transmembrane region" description="Helical" evidence="5">
    <location>
        <begin position="157"/>
        <end position="174"/>
    </location>
</feature>
<evidence type="ECO:0000313" key="7">
    <source>
        <dbReference type="EMBL" id="RXH57588.1"/>
    </source>
</evidence>
<reference evidence="7 8" key="1">
    <citation type="submission" date="2018-11" db="EMBL/GenBank/DDBJ databases">
        <authorList>
            <person name="Mardanov A.V."/>
            <person name="Ravin N.V."/>
            <person name="Dedysh S.N."/>
        </authorList>
    </citation>
    <scope>NUCLEOTIDE SEQUENCE [LARGE SCALE GENOMIC DNA]</scope>
    <source>
        <strain evidence="7 8">AF10</strain>
    </source>
</reference>
<keyword evidence="2 5" id="KW-0812">Transmembrane</keyword>
<organism evidence="7 8">
    <name type="scientific">Granulicella sibirica</name>
    <dbReference type="NCBI Taxonomy" id="2479048"/>
    <lineage>
        <taxon>Bacteria</taxon>
        <taxon>Pseudomonadati</taxon>
        <taxon>Acidobacteriota</taxon>
        <taxon>Terriglobia</taxon>
        <taxon>Terriglobales</taxon>
        <taxon>Acidobacteriaceae</taxon>
        <taxon>Granulicella</taxon>
    </lineage>
</organism>
<dbReference type="InterPro" id="IPR020846">
    <property type="entry name" value="MFS_dom"/>
</dbReference>
<evidence type="ECO:0000256" key="1">
    <source>
        <dbReference type="ARBA" id="ARBA00004141"/>
    </source>
</evidence>
<gene>
    <name evidence="7" type="ORF">GRAN_0898</name>
</gene>
<dbReference type="GO" id="GO:0022857">
    <property type="term" value="F:transmembrane transporter activity"/>
    <property type="evidence" value="ECO:0007669"/>
    <property type="project" value="InterPro"/>
</dbReference>
<accession>A0A4Q0T661</accession>
<dbReference type="Pfam" id="PF07690">
    <property type="entry name" value="MFS_1"/>
    <property type="match status" value="1"/>
</dbReference>
<dbReference type="InterPro" id="IPR050382">
    <property type="entry name" value="MFS_Na/Anion_cotransporter"/>
</dbReference>
<evidence type="ECO:0000259" key="6">
    <source>
        <dbReference type="PROSITE" id="PS50850"/>
    </source>
</evidence>
<comment type="caution">
    <text evidence="7">The sequence shown here is derived from an EMBL/GenBank/DDBJ whole genome shotgun (WGS) entry which is preliminary data.</text>
</comment>
<evidence type="ECO:0000256" key="3">
    <source>
        <dbReference type="ARBA" id="ARBA00022989"/>
    </source>
</evidence>
<name>A0A4Q0T661_9BACT</name>
<dbReference type="AlphaFoldDB" id="A0A4Q0T661"/>
<feature type="transmembrane region" description="Helical" evidence="5">
    <location>
        <begin position="125"/>
        <end position="145"/>
    </location>
</feature>
<evidence type="ECO:0000256" key="4">
    <source>
        <dbReference type="ARBA" id="ARBA00023136"/>
    </source>
</evidence>
<dbReference type="PROSITE" id="PS50850">
    <property type="entry name" value="MFS"/>
    <property type="match status" value="1"/>
</dbReference>
<sequence>MLGLLSLLLVITYLDRVCLAIAGPRMQDALHIGPVGWGWVTGMFTVAYAVFEIPSGSLGDRIGPRRVLTRIVLWWSLFTSLTGAVSSYGILLVTRFCFGMGEAGAYPNAGIAISRWFSLERRTSAWGVVLTASQLGGALAPLLVVPIQIRYGWRASFYLFGCLGVAWSAAWYWWFRDFPAEMPGISAKEVAETRAVAQGHRALPLMVGLRSGNLWCVMLMAASYGYTLYFFSRGFRRT</sequence>
<dbReference type="RefSeq" id="WP_161570831.1">
    <property type="nucleotide sequence ID" value="NZ_RDSM01000001.1"/>
</dbReference>
<dbReference type="PANTHER" id="PTHR11662">
    <property type="entry name" value="SOLUTE CARRIER FAMILY 17"/>
    <property type="match status" value="1"/>
</dbReference>
<feature type="domain" description="Major facilitator superfamily (MFS) profile" evidence="6">
    <location>
        <begin position="1"/>
        <end position="238"/>
    </location>
</feature>
<feature type="transmembrane region" description="Helical" evidence="5">
    <location>
        <begin position="72"/>
        <end position="91"/>
    </location>
</feature>
<dbReference type="Gene3D" id="1.20.1250.20">
    <property type="entry name" value="MFS general substrate transporter like domains"/>
    <property type="match status" value="1"/>
</dbReference>
<reference evidence="8" key="2">
    <citation type="submission" date="2019-02" db="EMBL/GenBank/DDBJ databases">
        <title>Granulicella sibirica sp. nov., a psychrotolerant acidobacterium isolated from an organic soil layer in forested tundra, West Siberia.</title>
        <authorList>
            <person name="Oshkin I.Y."/>
            <person name="Kulichevskaya I.S."/>
            <person name="Rijpstra W.I.C."/>
            <person name="Sinninghe Damste J.S."/>
            <person name="Rakitin A.L."/>
            <person name="Ravin N.V."/>
            <person name="Dedysh S.N."/>
        </authorList>
    </citation>
    <scope>NUCLEOTIDE SEQUENCE [LARGE SCALE GENOMIC DNA]</scope>
    <source>
        <strain evidence="8">AF10</strain>
    </source>
</reference>
<feature type="transmembrane region" description="Helical" evidence="5">
    <location>
        <begin position="30"/>
        <end position="51"/>
    </location>
</feature>